<reference evidence="2" key="2">
    <citation type="submission" date="2020-09" db="EMBL/GenBank/DDBJ databases">
        <authorList>
            <person name="Sun Q."/>
            <person name="Ohkuma M."/>
        </authorList>
    </citation>
    <scope>NUCLEOTIDE SEQUENCE</scope>
    <source>
        <strain evidence="2">JCM 4790</strain>
    </source>
</reference>
<name>A0A918P479_9ACTN</name>
<feature type="transmembrane region" description="Helical" evidence="1">
    <location>
        <begin position="91"/>
        <end position="108"/>
    </location>
</feature>
<proteinExistence type="predicted"/>
<feature type="transmembrane region" description="Helical" evidence="1">
    <location>
        <begin position="167"/>
        <end position="186"/>
    </location>
</feature>
<dbReference type="AlphaFoldDB" id="A0A918P479"/>
<feature type="transmembrane region" description="Helical" evidence="1">
    <location>
        <begin position="114"/>
        <end position="135"/>
    </location>
</feature>
<reference evidence="2" key="1">
    <citation type="journal article" date="2014" name="Int. J. Syst. Evol. Microbiol.">
        <title>Complete genome sequence of Corynebacterium casei LMG S-19264T (=DSM 44701T), isolated from a smear-ripened cheese.</title>
        <authorList>
            <consortium name="US DOE Joint Genome Institute (JGI-PGF)"/>
            <person name="Walter F."/>
            <person name="Albersmeier A."/>
            <person name="Kalinowski J."/>
            <person name="Ruckert C."/>
        </authorList>
    </citation>
    <scope>NUCLEOTIDE SEQUENCE</scope>
    <source>
        <strain evidence="2">JCM 4790</strain>
    </source>
</reference>
<keyword evidence="3" id="KW-1185">Reference proteome</keyword>
<evidence type="ECO:0000313" key="2">
    <source>
        <dbReference type="EMBL" id="GGY18276.1"/>
    </source>
</evidence>
<evidence type="ECO:0000256" key="1">
    <source>
        <dbReference type="SAM" id="Phobius"/>
    </source>
</evidence>
<dbReference type="EMBL" id="BMVU01000126">
    <property type="protein sequence ID" value="GGY18276.1"/>
    <property type="molecule type" value="Genomic_DNA"/>
</dbReference>
<accession>A0A918P479</accession>
<sequence>MREVAVTDCLTRVPPHSAYIRDIPQPHTKDIPLVMNTLADTAALIAVLGAAIIYGTDVFCALVLRPAASGASDASVADLLGRVHAYGDRRLPVPGVLAIVATALATATDDSTPARIGGAVALAALLLWLAVYLRISAPINKRLRAAAADRTVPADTRQLQQRWDSVIWTRALLQTMALAGLLTIVLI</sequence>
<protein>
    <recommendedName>
        <fullName evidence="4">DUF1772 domain-containing protein</fullName>
    </recommendedName>
</protein>
<evidence type="ECO:0008006" key="4">
    <source>
        <dbReference type="Google" id="ProtNLM"/>
    </source>
</evidence>
<evidence type="ECO:0000313" key="3">
    <source>
        <dbReference type="Proteomes" id="UP000619244"/>
    </source>
</evidence>
<dbReference type="InterPro" id="IPR013901">
    <property type="entry name" value="Anthrone_oxy"/>
</dbReference>
<organism evidence="2 3">
    <name type="scientific">Streptomyces minutiscleroticus</name>
    <dbReference type="NCBI Taxonomy" id="68238"/>
    <lineage>
        <taxon>Bacteria</taxon>
        <taxon>Bacillati</taxon>
        <taxon>Actinomycetota</taxon>
        <taxon>Actinomycetes</taxon>
        <taxon>Kitasatosporales</taxon>
        <taxon>Streptomycetaceae</taxon>
        <taxon>Streptomyces</taxon>
    </lineage>
</organism>
<keyword evidence="1" id="KW-0812">Transmembrane</keyword>
<feature type="transmembrane region" description="Helical" evidence="1">
    <location>
        <begin position="42"/>
        <end position="64"/>
    </location>
</feature>
<dbReference type="Proteomes" id="UP000619244">
    <property type="component" value="Unassembled WGS sequence"/>
</dbReference>
<dbReference type="Pfam" id="PF08592">
    <property type="entry name" value="Anthrone_oxy"/>
    <property type="match status" value="1"/>
</dbReference>
<keyword evidence="1" id="KW-1133">Transmembrane helix</keyword>
<keyword evidence="1" id="KW-0472">Membrane</keyword>
<gene>
    <name evidence="2" type="ORF">GCM10010358_81900</name>
</gene>
<comment type="caution">
    <text evidence="2">The sequence shown here is derived from an EMBL/GenBank/DDBJ whole genome shotgun (WGS) entry which is preliminary data.</text>
</comment>